<dbReference type="InterPro" id="IPR005828">
    <property type="entry name" value="MFS_sugar_transport-like"/>
</dbReference>
<evidence type="ECO:0000256" key="4">
    <source>
        <dbReference type="ARBA" id="ARBA00022989"/>
    </source>
</evidence>
<dbReference type="EMBL" id="KV700134">
    <property type="protein sequence ID" value="OCF31444.1"/>
    <property type="molecule type" value="Genomic_DNA"/>
</dbReference>
<sequence>MSHHSVVFAGKLVGTMIFEPIAERLGYKKTMCLTAVLQCIALIVELTAKDWIVFTVGRIIAYLAVGVVENCVPSYISEISPAGVRGFMSGSMTVLVTLGNLWGAGMSRIYATETRKIGWIIPVAIQFVPALGILALVPFTPESPRWLVSKGRTDAALHSLNRVRPKYDVDQGLTAVEIEAFEQAIEDAKHLKEGSWLDLFRGTFLRRSWVIALLFWFYQSTGLQFVNLYGPTFYKQIGAGANAFTYNVIAQACGVLATIVGILATDHYGRRPPLIIGAAVCVVFNFMIAGIGSAKNRTDAGNKTVIGSTVFILVGSKMFQCISFLMASEIGGRTMRKKFMGFGTSIDVLSAFIFSFCMPYLLKTPGANLGPKVGYLIGGNSFFALIFSLFYVPELAGRSLEEMDELFESRLWAWQFKGAVTKGVGARITQLEARHHGAAEGNDKEEKLNMDDEKQVDIQREHA</sequence>
<organism evidence="9 10">
    <name type="scientific">Kwoniella heveanensis BCC8398</name>
    <dbReference type="NCBI Taxonomy" id="1296120"/>
    <lineage>
        <taxon>Eukaryota</taxon>
        <taxon>Fungi</taxon>
        <taxon>Dikarya</taxon>
        <taxon>Basidiomycota</taxon>
        <taxon>Agaricomycotina</taxon>
        <taxon>Tremellomycetes</taxon>
        <taxon>Tremellales</taxon>
        <taxon>Cryptococcaceae</taxon>
        <taxon>Kwoniella</taxon>
    </lineage>
</organism>
<dbReference type="GO" id="GO:0005351">
    <property type="term" value="F:carbohydrate:proton symporter activity"/>
    <property type="evidence" value="ECO:0007669"/>
    <property type="project" value="TreeGrafter"/>
</dbReference>
<dbReference type="AlphaFoldDB" id="A0A1B9GK63"/>
<feature type="transmembrane region" description="Helical" evidence="7">
    <location>
        <begin position="84"/>
        <end position="105"/>
    </location>
</feature>
<evidence type="ECO:0000256" key="6">
    <source>
        <dbReference type="SAM" id="MobiDB-lite"/>
    </source>
</evidence>
<keyword evidence="5 7" id="KW-0472">Membrane</keyword>
<gene>
    <name evidence="9" type="ORF">I316_06846</name>
</gene>
<dbReference type="OrthoDB" id="6612291at2759"/>
<feature type="transmembrane region" description="Helical" evidence="7">
    <location>
        <begin position="117"/>
        <end position="137"/>
    </location>
</feature>
<feature type="transmembrane region" description="Helical" evidence="7">
    <location>
        <begin position="339"/>
        <end position="361"/>
    </location>
</feature>
<dbReference type="SUPFAM" id="SSF103473">
    <property type="entry name" value="MFS general substrate transporter"/>
    <property type="match status" value="1"/>
</dbReference>
<protein>
    <recommendedName>
        <fullName evidence="8">Major facilitator superfamily (MFS) profile domain-containing protein</fullName>
    </recommendedName>
</protein>
<feature type="transmembrane region" description="Helical" evidence="7">
    <location>
        <begin position="244"/>
        <end position="263"/>
    </location>
</feature>
<evidence type="ECO:0000259" key="8">
    <source>
        <dbReference type="PROSITE" id="PS50850"/>
    </source>
</evidence>
<dbReference type="Pfam" id="PF00083">
    <property type="entry name" value="Sugar_tr"/>
    <property type="match status" value="1"/>
</dbReference>
<reference evidence="9 10" key="1">
    <citation type="submission" date="2013-07" db="EMBL/GenBank/DDBJ databases">
        <title>The Genome Sequence of Cryptococcus heveanensis BCC8398.</title>
        <authorList>
            <consortium name="The Broad Institute Genome Sequencing Platform"/>
            <person name="Cuomo C."/>
            <person name="Litvintseva A."/>
            <person name="Chen Y."/>
            <person name="Heitman J."/>
            <person name="Sun S."/>
            <person name="Springer D."/>
            <person name="Dromer F."/>
            <person name="Young S.K."/>
            <person name="Zeng Q."/>
            <person name="Gargeya S."/>
            <person name="Fitzgerald M."/>
            <person name="Abouelleil A."/>
            <person name="Alvarado L."/>
            <person name="Berlin A.M."/>
            <person name="Chapman S.B."/>
            <person name="Dewar J."/>
            <person name="Goldberg J."/>
            <person name="Griggs A."/>
            <person name="Gujja S."/>
            <person name="Hansen M."/>
            <person name="Howarth C."/>
            <person name="Imamovic A."/>
            <person name="Larimer J."/>
            <person name="McCowan C."/>
            <person name="Murphy C."/>
            <person name="Pearson M."/>
            <person name="Priest M."/>
            <person name="Roberts A."/>
            <person name="Saif S."/>
            <person name="Shea T."/>
            <person name="Sykes S."/>
            <person name="Wortman J."/>
            <person name="Nusbaum C."/>
            <person name="Birren B."/>
        </authorList>
    </citation>
    <scope>NUCLEOTIDE SEQUENCE [LARGE SCALE GENOMIC DNA]</scope>
    <source>
        <strain evidence="9 10">BCC8398</strain>
    </source>
</reference>
<dbReference type="InterPro" id="IPR020846">
    <property type="entry name" value="MFS_dom"/>
</dbReference>
<dbReference type="PANTHER" id="PTHR48022">
    <property type="entry name" value="PLASTIDIC GLUCOSE TRANSPORTER 4"/>
    <property type="match status" value="1"/>
</dbReference>
<feature type="transmembrane region" description="Helical" evidence="7">
    <location>
        <begin position="306"/>
        <end position="327"/>
    </location>
</feature>
<dbReference type="GO" id="GO:0016020">
    <property type="term" value="C:membrane"/>
    <property type="evidence" value="ECO:0007669"/>
    <property type="project" value="UniProtKB-SubCell"/>
</dbReference>
<name>A0A1B9GK63_9TREE</name>
<dbReference type="PROSITE" id="PS50850">
    <property type="entry name" value="MFS"/>
    <property type="match status" value="1"/>
</dbReference>
<evidence type="ECO:0000256" key="5">
    <source>
        <dbReference type="ARBA" id="ARBA00023136"/>
    </source>
</evidence>
<evidence type="ECO:0000313" key="10">
    <source>
        <dbReference type="Proteomes" id="UP000092666"/>
    </source>
</evidence>
<evidence type="ECO:0000313" key="9">
    <source>
        <dbReference type="EMBL" id="OCF31444.1"/>
    </source>
</evidence>
<feature type="transmembrane region" description="Helical" evidence="7">
    <location>
        <begin position="373"/>
        <end position="392"/>
    </location>
</feature>
<evidence type="ECO:0000256" key="3">
    <source>
        <dbReference type="ARBA" id="ARBA00022692"/>
    </source>
</evidence>
<comment type="subcellular location">
    <subcellularLocation>
        <location evidence="1">Membrane</location>
        <topology evidence="1">Multi-pass membrane protein</topology>
    </subcellularLocation>
</comment>
<dbReference type="InterPro" id="IPR050360">
    <property type="entry name" value="MFS_Sugar_Transporters"/>
</dbReference>
<feature type="domain" description="Major facilitator superfamily (MFS) profile" evidence="8">
    <location>
        <begin position="1"/>
        <end position="396"/>
    </location>
</feature>
<evidence type="ECO:0000256" key="2">
    <source>
        <dbReference type="ARBA" id="ARBA00010992"/>
    </source>
</evidence>
<keyword evidence="3 7" id="KW-0812">Transmembrane</keyword>
<dbReference type="PANTHER" id="PTHR48022:SF27">
    <property type="entry name" value="MAJOR FACILITATOR SUPERFAMILY (MFS) PROFILE DOMAIN-CONTAINING PROTEIN"/>
    <property type="match status" value="1"/>
</dbReference>
<dbReference type="STRING" id="1296120.A0A1B9GK63"/>
<dbReference type="Gene3D" id="1.20.1250.20">
    <property type="entry name" value="MFS general substrate transporter like domains"/>
    <property type="match status" value="1"/>
</dbReference>
<keyword evidence="10" id="KW-1185">Reference proteome</keyword>
<keyword evidence="4 7" id="KW-1133">Transmembrane helix</keyword>
<proteinExistence type="inferred from homology"/>
<evidence type="ECO:0000256" key="7">
    <source>
        <dbReference type="SAM" id="Phobius"/>
    </source>
</evidence>
<reference evidence="10" key="2">
    <citation type="submission" date="2013-12" db="EMBL/GenBank/DDBJ databases">
        <title>Evolution of pathogenesis and genome organization in the Tremellales.</title>
        <authorList>
            <person name="Cuomo C."/>
            <person name="Litvintseva A."/>
            <person name="Heitman J."/>
            <person name="Chen Y."/>
            <person name="Sun S."/>
            <person name="Springer D."/>
            <person name="Dromer F."/>
            <person name="Young S."/>
            <person name="Zeng Q."/>
            <person name="Chapman S."/>
            <person name="Gujja S."/>
            <person name="Saif S."/>
            <person name="Birren B."/>
        </authorList>
    </citation>
    <scope>NUCLEOTIDE SEQUENCE [LARGE SCALE GENOMIC DNA]</scope>
    <source>
        <strain evidence="10">BCC8398</strain>
    </source>
</reference>
<dbReference type="Proteomes" id="UP000092666">
    <property type="component" value="Unassembled WGS sequence"/>
</dbReference>
<evidence type="ECO:0000256" key="1">
    <source>
        <dbReference type="ARBA" id="ARBA00004141"/>
    </source>
</evidence>
<accession>A0A1B9GK63</accession>
<feature type="region of interest" description="Disordered" evidence="6">
    <location>
        <begin position="435"/>
        <end position="463"/>
    </location>
</feature>
<feature type="transmembrane region" description="Helical" evidence="7">
    <location>
        <begin position="275"/>
        <end position="294"/>
    </location>
</feature>
<comment type="similarity">
    <text evidence="2">Belongs to the major facilitator superfamily. Sugar transporter (TC 2.A.1.1) family.</text>
</comment>
<feature type="transmembrane region" description="Helical" evidence="7">
    <location>
        <begin position="209"/>
        <end position="229"/>
    </location>
</feature>
<dbReference type="InterPro" id="IPR036259">
    <property type="entry name" value="MFS_trans_sf"/>
</dbReference>